<gene>
    <name evidence="1" type="ORF">EGW08_022540</name>
</gene>
<evidence type="ECO:0000313" key="2">
    <source>
        <dbReference type="Proteomes" id="UP000271974"/>
    </source>
</evidence>
<accession>A0A3S1AVW1</accession>
<evidence type="ECO:0000313" key="1">
    <source>
        <dbReference type="EMBL" id="RUS69695.1"/>
    </source>
</evidence>
<dbReference type="Proteomes" id="UP000271974">
    <property type="component" value="Unassembled WGS sequence"/>
</dbReference>
<organism evidence="1 2">
    <name type="scientific">Elysia chlorotica</name>
    <name type="common">Eastern emerald elysia</name>
    <name type="synonym">Sea slug</name>
    <dbReference type="NCBI Taxonomy" id="188477"/>
    <lineage>
        <taxon>Eukaryota</taxon>
        <taxon>Metazoa</taxon>
        <taxon>Spiralia</taxon>
        <taxon>Lophotrochozoa</taxon>
        <taxon>Mollusca</taxon>
        <taxon>Gastropoda</taxon>
        <taxon>Heterobranchia</taxon>
        <taxon>Euthyneura</taxon>
        <taxon>Panpulmonata</taxon>
        <taxon>Sacoglossa</taxon>
        <taxon>Placobranchoidea</taxon>
        <taxon>Plakobranchidae</taxon>
        <taxon>Elysia</taxon>
    </lineage>
</organism>
<proteinExistence type="predicted"/>
<dbReference type="EMBL" id="RQTK01001602">
    <property type="protein sequence ID" value="RUS69695.1"/>
    <property type="molecule type" value="Genomic_DNA"/>
</dbReference>
<reference evidence="1 2" key="1">
    <citation type="submission" date="2019-01" db="EMBL/GenBank/DDBJ databases">
        <title>A draft genome assembly of the solar-powered sea slug Elysia chlorotica.</title>
        <authorList>
            <person name="Cai H."/>
            <person name="Li Q."/>
            <person name="Fang X."/>
            <person name="Li J."/>
            <person name="Curtis N.E."/>
            <person name="Altenburger A."/>
            <person name="Shibata T."/>
            <person name="Feng M."/>
            <person name="Maeda T."/>
            <person name="Schwartz J.A."/>
            <person name="Shigenobu S."/>
            <person name="Lundholm N."/>
            <person name="Nishiyama T."/>
            <person name="Yang H."/>
            <person name="Hasebe M."/>
            <person name="Li S."/>
            <person name="Pierce S.K."/>
            <person name="Wang J."/>
        </authorList>
    </citation>
    <scope>NUCLEOTIDE SEQUENCE [LARGE SCALE GENOMIC DNA]</scope>
    <source>
        <strain evidence="1">EC2010</strain>
        <tissue evidence="1">Whole organism of an adult</tissue>
    </source>
</reference>
<dbReference type="AlphaFoldDB" id="A0A3S1AVW1"/>
<comment type="caution">
    <text evidence="1">The sequence shown here is derived from an EMBL/GenBank/DDBJ whole genome shotgun (WGS) entry which is preliminary data.</text>
</comment>
<sequence>MVRTWIAKTLFKRKLKKRRFLDAYKGLVRFDINRHRCTDLNSQHQAKGLVRSAVYPFEMNKSTVSDEGITVFYDTFYCEMVEHSVPRVRSDLFFGVTANNAITLNKDAVMRYKVWEKNNIRVHGTGVSAGLERVLVEQNLTLTNTIAVAAFNHYLKENSFYQQGYVLPNNNTNVSILYVRQNSLSAQEMALYNNLFAVLAEQEELESGNLILSNEVIPVVETYIAEAKVIGLTEMDVPLPRDKAMYAMVTFDLKCAFNDSSFSGNKSDVL</sequence>
<protein>
    <submittedName>
        <fullName evidence="1">Uncharacterized protein</fullName>
    </submittedName>
</protein>
<name>A0A3S1AVW1_ELYCH</name>
<keyword evidence="2" id="KW-1185">Reference proteome</keyword>